<name>A0A0D8ZL87_9CYAN</name>
<comment type="caution">
    <text evidence="1">The sequence shown here is derived from an EMBL/GenBank/DDBJ whole genome shotgun (WGS) entry which is preliminary data.</text>
</comment>
<evidence type="ECO:0000313" key="1">
    <source>
        <dbReference type="EMBL" id="KJH69598.1"/>
    </source>
</evidence>
<protein>
    <submittedName>
        <fullName evidence="1">Uncharacterized protein</fullName>
    </submittedName>
</protein>
<sequence>MEPRTLIALERAYLSLQEIIASLYAEAENALFEENNNDASLLFAQADRLYVVAENIESIIAEQRE</sequence>
<evidence type="ECO:0000313" key="2">
    <source>
        <dbReference type="Proteomes" id="UP000032452"/>
    </source>
</evidence>
<gene>
    <name evidence="1" type="ORF">UH38_22950</name>
</gene>
<dbReference type="EMBL" id="JYON01000038">
    <property type="protein sequence ID" value="KJH69598.1"/>
    <property type="molecule type" value="Genomic_DNA"/>
</dbReference>
<reference evidence="1 2" key="1">
    <citation type="submission" date="2015-02" db="EMBL/GenBank/DDBJ databases">
        <title>Draft genome of a novel marine cyanobacterium (Chroococcales) isolated from South Atlantic Ocean.</title>
        <authorList>
            <person name="Rigonato J."/>
            <person name="Alvarenga D.O."/>
            <person name="Branco L.H."/>
            <person name="Varani A.M."/>
            <person name="Brandini F.P."/>
            <person name="Fiore M.F."/>
        </authorList>
    </citation>
    <scope>NUCLEOTIDE SEQUENCE [LARGE SCALE GENOMIC DNA]</scope>
    <source>
        <strain evidence="1 2">CENA595</strain>
    </source>
</reference>
<proteinExistence type="predicted"/>
<dbReference type="Proteomes" id="UP000032452">
    <property type="component" value="Unassembled WGS sequence"/>
</dbReference>
<accession>A0A0D8ZL87</accession>
<dbReference type="AlphaFoldDB" id="A0A0D8ZL87"/>
<organism evidence="1 2">
    <name type="scientific">Aliterella atlantica CENA595</name>
    <dbReference type="NCBI Taxonomy" id="1618023"/>
    <lineage>
        <taxon>Bacteria</taxon>
        <taxon>Bacillati</taxon>
        <taxon>Cyanobacteriota</taxon>
        <taxon>Cyanophyceae</taxon>
        <taxon>Chroococcidiopsidales</taxon>
        <taxon>Aliterellaceae</taxon>
        <taxon>Aliterella</taxon>
    </lineage>
</organism>
<dbReference type="STRING" id="1618023.UH38_22950"/>
<keyword evidence="2" id="KW-1185">Reference proteome</keyword>